<evidence type="ECO:0000313" key="3">
    <source>
        <dbReference type="Proteomes" id="UP000249464"/>
    </source>
</evidence>
<feature type="domain" description="Helitron helicase-like" evidence="1">
    <location>
        <begin position="72"/>
        <end position="156"/>
    </location>
</feature>
<reference evidence="2 3" key="1">
    <citation type="submission" date="2016-11" db="EMBL/GenBank/DDBJ databases">
        <authorList>
            <person name="Jaros S."/>
            <person name="Januszkiewicz K."/>
            <person name="Wedrychowicz H."/>
        </authorList>
    </citation>
    <scope>NUCLEOTIDE SEQUENCE [LARGE SCALE GENOMIC DNA]</scope>
</reference>
<dbReference type="AlphaFoldDB" id="A0A2X0PME2"/>
<keyword evidence="3" id="KW-1185">Reference proteome</keyword>
<evidence type="ECO:0000259" key="1">
    <source>
        <dbReference type="Pfam" id="PF14214"/>
    </source>
</evidence>
<sequence length="169" mass="19678">MFEHLGQRSRSPGRGGSIRVSRAQCTTNYLNERDGYFWIPHCTQCFFRDFVMDGYSQAEIDRLFCIRLTPGQIRRSVILGLTFKNGPRMIMKRYQDAMACDQIRCGKPLLFITVSCNPKWLEIKDALGPNDKACKRPDHLARVYEAKLNRLCDNILGTKLRRPFWRNKA</sequence>
<evidence type="ECO:0000313" key="2">
    <source>
        <dbReference type="EMBL" id="SGZ26798.1"/>
    </source>
</evidence>
<dbReference type="EMBL" id="FQNC01000087">
    <property type="protein sequence ID" value="SGZ26798.1"/>
    <property type="molecule type" value="Genomic_DNA"/>
</dbReference>
<dbReference type="Pfam" id="PF14214">
    <property type="entry name" value="Helitron_like_N"/>
    <property type="match status" value="1"/>
</dbReference>
<name>A0A2X0PME2_9BASI</name>
<dbReference type="Proteomes" id="UP000249464">
    <property type="component" value="Unassembled WGS sequence"/>
</dbReference>
<dbReference type="InterPro" id="IPR025476">
    <property type="entry name" value="Helitron_helicase-like"/>
</dbReference>
<gene>
    <name evidence="2" type="primary">BQ5605_C025g09961</name>
    <name evidence="2" type="ORF">BQ5605_C025G09961</name>
</gene>
<protein>
    <submittedName>
        <fullName evidence="2">BQ5605_C025g09961 protein</fullName>
    </submittedName>
</protein>
<organism evidence="2 3">
    <name type="scientific">Microbotryum silenes-dioicae</name>
    <dbReference type="NCBI Taxonomy" id="796604"/>
    <lineage>
        <taxon>Eukaryota</taxon>
        <taxon>Fungi</taxon>
        <taxon>Dikarya</taxon>
        <taxon>Basidiomycota</taxon>
        <taxon>Pucciniomycotina</taxon>
        <taxon>Microbotryomycetes</taxon>
        <taxon>Microbotryales</taxon>
        <taxon>Microbotryaceae</taxon>
        <taxon>Microbotryum</taxon>
    </lineage>
</organism>
<dbReference type="STRING" id="796604.A0A2X0PME2"/>
<proteinExistence type="predicted"/>
<accession>A0A2X0PME2</accession>